<proteinExistence type="predicted"/>
<gene>
    <name evidence="1" type="ORF">F5148DRAFT_218134</name>
</gene>
<dbReference type="EMBL" id="JAGFNK010000167">
    <property type="protein sequence ID" value="KAI9462614.1"/>
    <property type="molecule type" value="Genomic_DNA"/>
</dbReference>
<sequence>MSDHSKRTRSQLTLPEEFGEVHFGISPLRAARQERRRNLQADPLTDHPQSPAHPNIGVGGDESDDELLLSPPKARLQKRPPLSQQPGVSLEGGPERQLKRFKQDHRDELPHIAISEAKQPSGPFDFSSINPNVPSFSTSPGQKPRAHTVPLVSPTVLRWDLGQLMPAPGEAHIVPHVREVLRFSSLPHSRGPLDNIAKLSGESKQDLNLAGSCTPPPPPPESDSSLCKSSITEVMDSLPSGSLEVIPSSVAPSISSDVGAPLLWHVVTFTFA</sequence>
<protein>
    <submittedName>
        <fullName evidence="1">Uncharacterized protein</fullName>
    </submittedName>
</protein>
<comment type="caution">
    <text evidence="1">The sequence shown here is derived from an EMBL/GenBank/DDBJ whole genome shotgun (WGS) entry which is preliminary data.</text>
</comment>
<evidence type="ECO:0000313" key="1">
    <source>
        <dbReference type="EMBL" id="KAI9462614.1"/>
    </source>
</evidence>
<dbReference type="Proteomes" id="UP001207468">
    <property type="component" value="Unassembled WGS sequence"/>
</dbReference>
<name>A0ACC0U494_9AGAM</name>
<evidence type="ECO:0000313" key="2">
    <source>
        <dbReference type="Proteomes" id="UP001207468"/>
    </source>
</evidence>
<organism evidence="1 2">
    <name type="scientific">Russula earlei</name>
    <dbReference type="NCBI Taxonomy" id="71964"/>
    <lineage>
        <taxon>Eukaryota</taxon>
        <taxon>Fungi</taxon>
        <taxon>Dikarya</taxon>
        <taxon>Basidiomycota</taxon>
        <taxon>Agaricomycotina</taxon>
        <taxon>Agaricomycetes</taxon>
        <taxon>Russulales</taxon>
        <taxon>Russulaceae</taxon>
        <taxon>Russula</taxon>
    </lineage>
</organism>
<keyword evidence="2" id="KW-1185">Reference proteome</keyword>
<reference evidence="1" key="1">
    <citation type="submission" date="2021-03" db="EMBL/GenBank/DDBJ databases">
        <title>Evolutionary priming and transition to the ectomycorrhizal habit in an iconic lineage of mushroom-forming fungi: is preadaptation a requirement?</title>
        <authorList>
            <consortium name="DOE Joint Genome Institute"/>
            <person name="Looney B.P."/>
            <person name="Miyauchi S."/>
            <person name="Morin E."/>
            <person name="Drula E."/>
            <person name="Courty P.E."/>
            <person name="Chicoki N."/>
            <person name="Fauchery L."/>
            <person name="Kohler A."/>
            <person name="Kuo A."/>
            <person name="LaButti K."/>
            <person name="Pangilinan J."/>
            <person name="Lipzen A."/>
            <person name="Riley R."/>
            <person name="Andreopoulos W."/>
            <person name="He G."/>
            <person name="Johnson J."/>
            <person name="Barry K.W."/>
            <person name="Grigoriev I.V."/>
            <person name="Nagy L."/>
            <person name="Hibbett D."/>
            <person name="Henrissat B."/>
            <person name="Matheny P.B."/>
            <person name="Labbe J."/>
            <person name="Martin A.F."/>
        </authorList>
    </citation>
    <scope>NUCLEOTIDE SEQUENCE</scope>
    <source>
        <strain evidence="1">BPL698</strain>
    </source>
</reference>
<accession>A0ACC0U494</accession>